<dbReference type="HAMAP" id="MF_00925">
    <property type="entry name" value="OM_assembly_BamE"/>
    <property type="match status" value="1"/>
</dbReference>
<comment type="function">
    <text evidence="4">Part of the outer membrane protein assembly complex, which is involved in assembly and insertion of beta-barrel proteins into the outer membrane.</text>
</comment>
<dbReference type="Proteomes" id="UP000000366">
    <property type="component" value="Chromosome"/>
</dbReference>
<dbReference type="GO" id="GO:1990063">
    <property type="term" value="C:Bam protein complex"/>
    <property type="evidence" value="ECO:0007669"/>
    <property type="project" value="TreeGrafter"/>
</dbReference>
<dbReference type="KEGG" id="mpt:Mpe_A0222"/>
<comment type="subcellular location">
    <subcellularLocation>
        <location evidence="4">Cell outer membrane</location>
    </subcellularLocation>
</comment>
<keyword evidence="3 4" id="KW-0998">Cell outer membrane</keyword>
<dbReference type="PANTHER" id="PTHR37482">
    <property type="entry name" value="OUTER MEMBRANE PROTEIN ASSEMBLY FACTOR BAME"/>
    <property type="match status" value="1"/>
</dbReference>
<dbReference type="AlphaFoldDB" id="A2SC95"/>
<dbReference type="InterPro" id="IPR037873">
    <property type="entry name" value="BamE-like"/>
</dbReference>
<organism evidence="7 8">
    <name type="scientific">Methylibium petroleiphilum (strain ATCC BAA-1232 / LMG 22953 / PM1)</name>
    <dbReference type="NCBI Taxonomy" id="420662"/>
    <lineage>
        <taxon>Bacteria</taxon>
        <taxon>Pseudomonadati</taxon>
        <taxon>Pseudomonadota</taxon>
        <taxon>Betaproteobacteria</taxon>
        <taxon>Burkholderiales</taxon>
        <taxon>Sphaerotilaceae</taxon>
        <taxon>Methylibium</taxon>
    </lineage>
</organism>
<accession>A2SC95</accession>
<dbReference type="GO" id="GO:0043165">
    <property type="term" value="P:Gram-negative-bacterium-type cell outer membrane assembly"/>
    <property type="evidence" value="ECO:0007669"/>
    <property type="project" value="UniProtKB-UniRule"/>
</dbReference>
<sequence>MSMPSSPHLRALCLLLASVVLGGCSSMRSTSDRLFGLITPYRVEVVQGNVVTQEMAAAVKPGMTRAQVRDTLGSPLLADIFHADRWDYVFTIRRPGAAYQQRRVTVLFDGDTMKSFEADELPSERDFVSSIDTKSTKGAKVPTLALNDEQLKALPMPAKGSIPEPNSAPQGPARDYPPLEATP</sequence>
<keyword evidence="2 4" id="KW-0472">Membrane</keyword>
<keyword evidence="1 4" id="KW-0732">Signal</keyword>
<comment type="subunit">
    <text evidence="4">Part of the Bam complex.</text>
</comment>
<dbReference type="Pfam" id="PF04355">
    <property type="entry name" value="BamE"/>
    <property type="match status" value="1"/>
</dbReference>
<feature type="region of interest" description="Disordered" evidence="5">
    <location>
        <begin position="131"/>
        <end position="183"/>
    </location>
</feature>
<dbReference type="GO" id="GO:0030674">
    <property type="term" value="F:protein-macromolecule adaptor activity"/>
    <property type="evidence" value="ECO:0007669"/>
    <property type="project" value="TreeGrafter"/>
</dbReference>
<name>A2SC95_METPP</name>
<evidence type="ECO:0000256" key="2">
    <source>
        <dbReference type="ARBA" id="ARBA00023136"/>
    </source>
</evidence>
<keyword evidence="8" id="KW-1185">Reference proteome</keyword>
<dbReference type="GO" id="GO:0051205">
    <property type="term" value="P:protein insertion into membrane"/>
    <property type="evidence" value="ECO:0007669"/>
    <property type="project" value="UniProtKB-UniRule"/>
</dbReference>
<dbReference type="InterPro" id="IPR007450">
    <property type="entry name" value="BamE_dom"/>
</dbReference>
<evidence type="ECO:0000256" key="5">
    <source>
        <dbReference type="SAM" id="MobiDB-lite"/>
    </source>
</evidence>
<feature type="domain" description="Outer membrane protein assembly factor BamE" evidence="6">
    <location>
        <begin position="48"/>
        <end position="116"/>
    </location>
</feature>
<comment type="similarity">
    <text evidence="4">Belongs to the BamE family.</text>
</comment>
<gene>
    <name evidence="4" type="primary">bamE</name>
    <name evidence="7" type="ordered locus">Mpe_A0222</name>
</gene>
<evidence type="ECO:0000313" key="8">
    <source>
        <dbReference type="Proteomes" id="UP000000366"/>
    </source>
</evidence>
<evidence type="ECO:0000256" key="4">
    <source>
        <dbReference type="HAMAP-Rule" id="MF_00925"/>
    </source>
</evidence>
<dbReference type="InterPro" id="IPR026592">
    <property type="entry name" value="BamE"/>
</dbReference>
<evidence type="ECO:0000259" key="6">
    <source>
        <dbReference type="Pfam" id="PF04355"/>
    </source>
</evidence>
<evidence type="ECO:0000256" key="3">
    <source>
        <dbReference type="ARBA" id="ARBA00023237"/>
    </source>
</evidence>
<dbReference type="eggNOG" id="COG2913">
    <property type="taxonomic scope" value="Bacteria"/>
</dbReference>
<dbReference type="HOGENOM" id="CLU_083835_1_1_4"/>
<dbReference type="STRING" id="420662.Mpe_A0222"/>
<evidence type="ECO:0000256" key="1">
    <source>
        <dbReference type="ARBA" id="ARBA00022729"/>
    </source>
</evidence>
<dbReference type="EMBL" id="CP000555">
    <property type="protein sequence ID" value="ABM93184.1"/>
    <property type="molecule type" value="Genomic_DNA"/>
</dbReference>
<dbReference type="Gene3D" id="3.30.1450.10">
    <property type="match status" value="1"/>
</dbReference>
<protein>
    <recommendedName>
        <fullName evidence="4">Outer membrane protein assembly factor BamE</fullName>
    </recommendedName>
</protein>
<dbReference type="PANTHER" id="PTHR37482:SF1">
    <property type="entry name" value="OUTER MEMBRANE PROTEIN ASSEMBLY FACTOR BAME"/>
    <property type="match status" value="1"/>
</dbReference>
<reference evidence="7 8" key="1">
    <citation type="journal article" date="2007" name="J. Bacteriol.">
        <title>Whole-genome analysis of the methyl tert-butyl ether-degrading beta-proteobacterium Methylibium petroleiphilum PM1.</title>
        <authorList>
            <person name="Kane S.R."/>
            <person name="Chakicherla A.Y."/>
            <person name="Chain P.S.G."/>
            <person name="Schmidt R."/>
            <person name="Shin M.W."/>
            <person name="Legler T.C."/>
            <person name="Scow K.M."/>
            <person name="Larimer F.W."/>
            <person name="Lucas S.M."/>
            <person name="Richardson P.M."/>
            <person name="Hristova K.R."/>
        </authorList>
    </citation>
    <scope>NUCLEOTIDE SEQUENCE [LARGE SCALE GENOMIC DNA]</scope>
    <source>
        <strain evidence="8">ATCC BAA-1232 / LMG 22953 / PM1</strain>
    </source>
</reference>
<proteinExistence type="inferred from homology"/>
<evidence type="ECO:0000313" key="7">
    <source>
        <dbReference type="EMBL" id="ABM93184.1"/>
    </source>
</evidence>